<evidence type="ECO:0000256" key="7">
    <source>
        <dbReference type="ARBA" id="ARBA00044632"/>
    </source>
</evidence>
<feature type="domain" description="HhH-GPD" evidence="10">
    <location>
        <begin position="171"/>
        <end position="329"/>
    </location>
</feature>
<dbReference type="GO" id="GO:0005739">
    <property type="term" value="C:mitochondrion"/>
    <property type="evidence" value="ECO:0007669"/>
    <property type="project" value="UniProtKB-SubCell"/>
</dbReference>
<evidence type="ECO:0000256" key="4">
    <source>
        <dbReference type="ARBA" id="ARBA00023204"/>
    </source>
</evidence>
<dbReference type="Pfam" id="PF00730">
    <property type="entry name" value="HhH-GPD"/>
    <property type="match status" value="1"/>
</dbReference>
<comment type="similarity">
    <text evidence="1 8">Belongs to the Nth/MutY family.</text>
</comment>
<evidence type="ECO:0000313" key="11">
    <source>
        <dbReference type="EMBL" id="KAF4507940.1"/>
    </source>
</evidence>
<dbReference type="InterPro" id="IPR011257">
    <property type="entry name" value="DNA_glycosylase"/>
</dbReference>
<dbReference type="Gene3D" id="1.10.1670.10">
    <property type="entry name" value="Helix-hairpin-Helix base-excision DNA repair enzymes (C-terminal)"/>
    <property type="match status" value="1"/>
</dbReference>
<dbReference type="InterPro" id="IPR003265">
    <property type="entry name" value="HhH-GPD_domain"/>
</dbReference>
<feature type="region of interest" description="Disordered" evidence="9">
    <location>
        <begin position="1"/>
        <end position="115"/>
    </location>
</feature>
<feature type="compositionally biased region" description="Low complexity" evidence="9">
    <location>
        <begin position="30"/>
        <end position="46"/>
    </location>
</feature>
<dbReference type="PANTHER" id="PTHR43286">
    <property type="entry name" value="ENDONUCLEASE III-LIKE PROTEIN 1"/>
    <property type="match status" value="1"/>
</dbReference>
<dbReference type="OrthoDB" id="2099276at2759"/>
<sequence length="404" mass="44023">MRSSRISKDTSKLFDRAAAPTSPPRRTTRSLARFALAASSSSNLAKAPPPPDIEDGLGPRAKRRRRDLQDVSPLKSEVVETTLAAVSSPPAPKAKGRARKPARKTTDPDTGAAAVVPPFDWEDMYKAVKRMRAPGGVAHGAAVDTMGCERLSDKQASPREQRFHTLVALMLSSQTKDTINAVAMHRLKTELPAHEPGAPAGLTLDNMLAVDAKLLNQLIWAVGFHNNKTKFLKQAAVMLREKFDGDIPDSIEGLTSLPGVGPKMAYLCMSAAWDTTLGIGVDVHVHRITNLWGWHKTKTPEETRLALQSWLPREKWREINWLLVGFGQAVCRPVGRRCGDCQLGLEGLCKATERKKVVAGRTLKTEVKAEVEDGAGVEVQTTRETVVKDEVVKQVDATVKASPS</sequence>
<proteinExistence type="inferred from homology"/>
<dbReference type="GO" id="GO:0140078">
    <property type="term" value="F:class I DNA-(apurinic or apyrimidinic site) endonuclease activity"/>
    <property type="evidence" value="ECO:0007669"/>
    <property type="project" value="UniProtKB-EC"/>
</dbReference>
<keyword evidence="8" id="KW-0539">Nucleus</keyword>
<keyword evidence="3 8" id="KW-0378">Hydrolase</keyword>
<dbReference type="FunFam" id="1.10.1670.10:FF:000003">
    <property type="entry name" value="Endonuclease III homolog"/>
    <property type="match status" value="1"/>
</dbReference>
<dbReference type="Gene3D" id="1.10.340.30">
    <property type="entry name" value="Hypothetical protein, domain 2"/>
    <property type="match status" value="1"/>
</dbReference>
<dbReference type="GO" id="GO:0006285">
    <property type="term" value="P:base-excision repair, AP site formation"/>
    <property type="evidence" value="ECO:0007669"/>
    <property type="project" value="UniProtKB-UniRule"/>
</dbReference>
<dbReference type="HAMAP" id="MF_03183">
    <property type="entry name" value="Endonuclease_III_Nth"/>
    <property type="match status" value="1"/>
</dbReference>
<dbReference type="EC" id="4.2.99.18" evidence="8"/>
<dbReference type="EMBL" id="JAAVMX010000005">
    <property type="protein sequence ID" value="KAF4507940.1"/>
    <property type="molecule type" value="Genomic_DNA"/>
</dbReference>
<comment type="subcellular location">
    <subcellularLocation>
        <location evidence="8">Nucleus</location>
    </subcellularLocation>
    <subcellularLocation>
        <location evidence="8">Mitochondrion</location>
    </subcellularLocation>
</comment>
<dbReference type="Pfam" id="PF00633">
    <property type="entry name" value="HHH"/>
    <property type="match status" value="1"/>
</dbReference>
<evidence type="ECO:0000256" key="3">
    <source>
        <dbReference type="ARBA" id="ARBA00022801"/>
    </source>
</evidence>
<reference evidence="11 12" key="1">
    <citation type="journal article" date="2020" name="Genome Biol. Evol.">
        <title>A new high-quality draft genome assembly of the Chinese cordyceps Ophiocordyceps sinensis.</title>
        <authorList>
            <person name="Shu R."/>
            <person name="Zhang J."/>
            <person name="Meng Q."/>
            <person name="Zhang H."/>
            <person name="Zhou G."/>
            <person name="Li M."/>
            <person name="Wu P."/>
            <person name="Zhao Y."/>
            <person name="Chen C."/>
            <person name="Qin Q."/>
        </authorList>
    </citation>
    <scope>NUCLEOTIDE SEQUENCE [LARGE SCALE GENOMIC DNA]</scope>
    <source>
        <strain evidence="11 12">IOZ07</strain>
    </source>
</reference>
<keyword evidence="12" id="KW-1185">Reference proteome</keyword>
<dbReference type="SMART" id="SM00478">
    <property type="entry name" value="ENDO3c"/>
    <property type="match status" value="1"/>
</dbReference>
<dbReference type="Proteomes" id="UP000557566">
    <property type="component" value="Unassembled WGS sequence"/>
</dbReference>
<evidence type="ECO:0000256" key="9">
    <source>
        <dbReference type="SAM" id="MobiDB-lite"/>
    </source>
</evidence>
<organism evidence="11 12">
    <name type="scientific">Ophiocordyceps sinensis</name>
    <dbReference type="NCBI Taxonomy" id="72228"/>
    <lineage>
        <taxon>Eukaryota</taxon>
        <taxon>Fungi</taxon>
        <taxon>Dikarya</taxon>
        <taxon>Ascomycota</taxon>
        <taxon>Pezizomycotina</taxon>
        <taxon>Sordariomycetes</taxon>
        <taxon>Hypocreomycetidae</taxon>
        <taxon>Hypocreales</taxon>
        <taxon>Ophiocordycipitaceae</taxon>
        <taxon>Ophiocordyceps</taxon>
    </lineage>
</organism>
<dbReference type="EC" id="3.2.2.-" evidence="8"/>
<keyword evidence="4 8" id="KW-0234">DNA repair</keyword>
<evidence type="ECO:0000256" key="5">
    <source>
        <dbReference type="ARBA" id="ARBA00023239"/>
    </source>
</evidence>
<dbReference type="GO" id="GO:0005634">
    <property type="term" value="C:nucleus"/>
    <property type="evidence" value="ECO:0007669"/>
    <property type="project" value="UniProtKB-SubCell"/>
</dbReference>
<dbReference type="InterPro" id="IPR004036">
    <property type="entry name" value="Endonuclease-III-like_CS2"/>
</dbReference>
<evidence type="ECO:0000313" key="12">
    <source>
        <dbReference type="Proteomes" id="UP000557566"/>
    </source>
</evidence>
<feature type="compositionally biased region" description="Basic residues" evidence="9">
    <location>
        <begin position="94"/>
        <end position="103"/>
    </location>
</feature>
<evidence type="ECO:0000256" key="1">
    <source>
        <dbReference type="ARBA" id="ARBA00008343"/>
    </source>
</evidence>
<evidence type="ECO:0000256" key="6">
    <source>
        <dbReference type="ARBA" id="ARBA00023295"/>
    </source>
</evidence>
<dbReference type="InterPro" id="IPR030841">
    <property type="entry name" value="NTH1"/>
</dbReference>
<comment type="caution">
    <text evidence="11">The sequence shown here is derived from an EMBL/GenBank/DDBJ whole genome shotgun (WGS) entry which is preliminary data.</text>
</comment>
<evidence type="ECO:0000259" key="10">
    <source>
        <dbReference type="SMART" id="SM00478"/>
    </source>
</evidence>
<dbReference type="SUPFAM" id="SSF48150">
    <property type="entry name" value="DNA-glycosylase"/>
    <property type="match status" value="1"/>
</dbReference>
<keyword evidence="8" id="KW-0496">Mitochondrion</keyword>
<gene>
    <name evidence="8" type="primary">NTH1</name>
    <name evidence="11" type="ORF">G6O67_004385</name>
</gene>
<dbReference type="CDD" id="cd00056">
    <property type="entry name" value="ENDO3c"/>
    <property type="match status" value="1"/>
</dbReference>
<dbReference type="GO" id="GO:0003677">
    <property type="term" value="F:DNA binding"/>
    <property type="evidence" value="ECO:0007669"/>
    <property type="project" value="UniProtKB-UniRule"/>
</dbReference>
<evidence type="ECO:0000256" key="2">
    <source>
        <dbReference type="ARBA" id="ARBA00022763"/>
    </source>
</evidence>
<keyword evidence="2 8" id="KW-0227">DNA damage</keyword>
<dbReference type="AlphaFoldDB" id="A0A8H4PPG6"/>
<dbReference type="GO" id="GO:0000703">
    <property type="term" value="F:oxidized pyrimidine nucleobase lesion DNA N-glycosylase activity"/>
    <property type="evidence" value="ECO:0007669"/>
    <property type="project" value="UniProtKB-UniRule"/>
</dbReference>
<protein>
    <recommendedName>
        <fullName evidence="8">Endonuclease III homolog</fullName>
        <ecNumber evidence="8">3.2.2.-</ecNumber>
        <ecNumber evidence="8">4.2.99.18</ecNumber>
    </recommendedName>
    <alternativeName>
        <fullName evidence="8">Bifunctional DNA N-glycosylase/DNA-(apurinic or apyrimidinic site) lyase</fullName>
        <shortName evidence="8">DNA glycosylase/AP lyase</shortName>
    </alternativeName>
</protein>
<comment type="caution">
    <text evidence="8">Lacks conserved residue(s) required for the propagation of feature annotation.</text>
</comment>
<feature type="compositionally biased region" description="Basic and acidic residues" evidence="9">
    <location>
        <begin position="1"/>
        <end position="15"/>
    </location>
</feature>
<dbReference type="PANTHER" id="PTHR43286:SF1">
    <property type="entry name" value="ENDONUCLEASE III-LIKE PROTEIN 1"/>
    <property type="match status" value="1"/>
</dbReference>
<evidence type="ECO:0000256" key="8">
    <source>
        <dbReference type="HAMAP-Rule" id="MF_03183"/>
    </source>
</evidence>
<keyword evidence="5 8" id="KW-0456">Lyase</keyword>
<comment type="catalytic activity">
    <reaction evidence="7 8">
        <text>2'-deoxyribonucleotide-(2'-deoxyribose 5'-phosphate)-2'-deoxyribonucleotide-DNA = a 3'-end 2'-deoxyribonucleotide-(2,3-dehydro-2,3-deoxyribose 5'-phosphate)-DNA + a 5'-end 5'-phospho-2'-deoxyribonucleoside-DNA + H(+)</text>
        <dbReference type="Rhea" id="RHEA:66592"/>
        <dbReference type="Rhea" id="RHEA-COMP:13180"/>
        <dbReference type="Rhea" id="RHEA-COMP:16897"/>
        <dbReference type="Rhea" id="RHEA-COMP:17067"/>
        <dbReference type="ChEBI" id="CHEBI:15378"/>
        <dbReference type="ChEBI" id="CHEBI:136412"/>
        <dbReference type="ChEBI" id="CHEBI:157695"/>
        <dbReference type="ChEBI" id="CHEBI:167181"/>
        <dbReference type="EC" id="4.2.99.18"/>
    </reaction>
</comment>
<dbReference type="GO" id="GO:0006289">
    <property type="term" value="P:nucleotide-excision repair"/>
    <property type="evidence" value="ECO:0007669"/>
    <property type="project" value="TreeGrafter"/>
</dbReference>
<dbReference type="FunFam" id="1.10.340.30:FF:000014">
    <property type="entry name" value="Endonuclease III homolog"/>
    <property type="match status" value="1"/>
</dbReference>
<name>A0A8H4PPG6_9HYPO</name>
<dbReference type="InterPro" id="IPR023170">
    <property type="entry name" value="HhH_base_excis_C"/>
</dbReference>
<keyword evidence="6 8" id="KW-0326">Glycosidase</keyword>
<dbReference type="PROSITE" id="PS01155">
    <property type="entry name" value="ENDONUCLEASE_III_2"/>
    <property type="match status" value="1"/>
</dbReference>
<dbReference type="InterPro" id="IPR000445">
    <property type="entry name" value="HhH_motif"/>
</dbReference>
<comment type="function">
    <text evidence="8">Bifunctional DNA N-glycosylase with associated apurinic/apyrimidinic (AP) lyase function that catalyzes the first step in base excision repair (BER), the primary repair pathway for the repair of oxidative DNA damage. The DNA N-glycosylase activity releases the damaged DNA base from DNA by cleaving the N-glycosidic bond, leaving an AP site. The AP lyase activity cleaves the phosphodiester bond 3' to the AP site by a beta-elimination. Primarily recognizes and repairs oxidative base damage of pyrimidines.</text>
</comment>
<accession>A0A8H4PPG6</accession>